<sequence length="220" mass="25062">MFYKIALLRYLGRRRESDDLTAFSGEMPPFKTKSKTKFTTFVNRDNEENFIAENCIVMDTKRIDDQGGHGSDQNTNGKTKGMPAYSESMSDQSTLIRKTDRETQDLEPSCGSDQGAVTERYTDIEAFMAKNDGMAACTPFVKDSTGECMVHLIQVTTICLDRCQITGVGSYIPNSDKDEIEVLFNYRRKDFWVYVRYGYVKDRDDFNLVVRGDMAMCVPN</sequence>
<dbReference type="RefSeq" id="XP_040642617.1">
    <property type="nucleotide sequence ID" value="XM_040780759.1"/>
</dbReference>
<protein>
    <submittedName>
        <fullName evidence="2">Uncharacterized protein</fullName>
    </submittedName>
</protein>
<dbReference type="Proteomes" id="UP000019804">
    <property type="component" value="Unassembled WGS sequence"/>
</dbReference>
<proteinExistence type="predicted"/>
<accession>A0A017SQQ7</accession>
<dbReference type="OrthoDB" id="4495508at2759"/>
<keyword evidence="3" id="KW-1185">Reference proteome</keyword>
<feature type="region of interest" description="Disordered" evidence="1">
    <location>
        <begin position="62"/>
        <end position="91"/>
    </location>
</feature>
<name>A0A017SQQ7_ASPRC</name>
<reference evidence="3" key="1">
    <citation type="journal article" date="2014" name="Nat. Commun.">
        <title>Genomic adaptations of the halophilic Dead Sea filamentous fungus Eurotium rubrum.</title>
        <authorList>
            <person name="Kis-Papo T."/>
            <person name="Weig A.R."/>
            <person name="Riley R."/>
            <person name="Persoh D."/>
            <person name="Salamov A."/>
            <person name="Sun H."/>
            <person name="Lipzen A."/>
            <person name="Wasser S.P."/>
            <person name="Rambold G."/>
            <person name="Grigoriev I.V."/>
            <person name="Nevo E."/>
        </authorList>
    </citation>
    <scope>NUCLEOTIDE SEQUENCE [LARGE SCALE GENOMIC DNA]</scope>
    <source>
        <strain evidence="3">CBS 135680</strain>
    </source>
</reference>
<gene>
    <name evidence="2" type="ORF">EURHEDRAFT_408150</name>
</gene>
<dbReference type="HOGENOM" id="CLU_1255742_0_0_1"/>
<evidence type="ECO:0000256" key="1">
    <source>
        <dbReference type="SAM" id="MobiDB-lite"/>
    </source>
</evidence>
<dbReference type="EMBL" id="KK088412">
    <property type="protein sequence ID" value="EYE98929.1"/>
    <property type="molecule type" value="Genomic_DNA"/>
</dbReference>
<dbReference type="AlphaFoldDB" id="A0A017SQQ7"/>
<organism evidence="2 3">
    <name type="scientific">Aspergillus ruber (strain CBS 135680)</name>
    <dbReference type="NCBI Taxonomy" id="1388766"/>
    <lineage>
        <taxon>Eukaryota</taxon>
        <taxon>Fungi</taxon>
        <taxon>Dikarya</taxon>
        <taxon>Ascomycota</taxon>
        <taxon>Pezizomycotina</taxon>
        <taxon>Eurotiomycetes</taxon>
        <taxon>Eurotiomycetidae</taxon>
        <taxon>Eurotiales</taxon>
        <taxon>Aspergillaceae</taxon>
        <taxon>Aspergillus</taxon>
        <taxon>Aspergillus subgen. Aspergillus</taxon>
    </lineage>
</organism>
<dbReference type="GeneID" id="63695883"/>
<evidence type="ECO:0000313" key="2">
    <source>
        <dbReference type="EMBL" id="EYE98929.1"/>
    </source>
</evidence>
<evidence type="ECO:0000313" key="3">
    <source>
        <dbReference type="Proteomes" id="UP000019804"/>
    </source>
</evidence>